<feature type="transmembrane region" description="Helical" evidence="1">
    <location>
        <begin position="77"/>
        <end position="101"/>
    </location>
</feature>
<name>A0A060JC43_9MICO</name>
<protein>
    <submittedName>
        <fullName evidence="2">Branched-chain amino acid transport protein (AzlD)</fullName>
    </submittedName>
</protein>
<reference evidence="2 3" key="1">
    <citation type="journal article" date="2014" name="Int. J. Syst. Evol. Microbiol.">
        <title>Rhodoluna lacicola gen. nov., sp. nov., a planktonic freshwater bacterium with stream-lined genome.</title>
        <authorList>
            <person name="Hahn M."/>
            <person name="Schmidt J."/>
            <person name="Taipale S.J."/>
            <person name="Doolittle W.F."/>
            <person name="Koll U."/>
        </authorList>
    </citation>
    <scope>NUCLEOTIDE SEQUENCE [LARGE SCALE GENOMIC DNA]</scope>
    <source>
        <strain evidence="2 3">MWH-Ta8</strain>
    </source>
</reference>
<dbReference type="KEGG" id="rla:Rhola_00006360"/>
<gene>
    <name evidence="2" type="ORF">Rhola_00006360</name>
</gene>
<dbReference type="Proteomes" id="UP000067708">
    <property type="component" value="Chromosome"/>
</dbReference>
<dbReference type="eggNOG" id="ENOG5032Z1K">
    <property type="taxonomic scope" value="Bacteria"/>
</dbReference>
<evidence type="ECO:0000313" key="2">
    <source>
        <dbReference type="EMBL" id="AIC47446.1"/>
    </source>
</evidence>
<evidence type="ECO:0000313" key="3">
    <source>
        <dbReference type="Proteomes" id="UP000067708"/>
    </source>
</evidence>
<dbReference type="HOGENOM" id="CLU_159912_1_0_11"/>
<proteinExistence type="predicted"/>
<sequence>MTLWLGILIASAAVYSWKLLGFLVPSSVLNNPKISRIANLLTVALLAALLGVQGLTGSGEIQFDARIPALGLAAVLLYLRAPFVVMVAASAALAALIRLFFGG</sequence>
<dbReference type="Pfam" id="PF05437">
    <property type="entry name" value="AzlD"/>
    <property type="match status" value="1"/>
</dbReference>
<dbReference type="OrthoDB" id="3733498at2"/>
<accession>A0A060JC43</accession>
<organism evidence="2 3">
    <name type="scientific">Rhodoluna lacicola</name>
    <dbReference type="NCBI Taxonomy" id="529884"/>
    <lineage>
        <taxon>Bacteria</taxon>
        <taxon>Bacillati</taxon>
        <taxon>Actinomycetota</taxon>
        <taxon>Actinomycetes</taxon>
        <taxon>Micrococcales</taxon>
        <taxon>Microbacteriaceae</taxon>
        <taxon>Luna cluster</taxon>
        <taxon>Luna-1 subcluster</taxon>
        <taxon>Rhodoluna</taxon>
    </lineage>
</organism>
<feature type="transmembrane region" description="Helical" evidence="1">
    <location>
        <begin position="37"/>
        <end position="56"/>
    </location>
</feature>
<dbReference type="RefSeq" id="WP_038502286.1">
    <property type="nucleotide sequence ID" value="NZ_CP007490.1"/>
</dbReference>
<keyword evidence="1" id="KW-0812">Transmembrane</keyword>
<dbReference type="InterPro" id="IPR008407">
    <property type="entry name" value="Brnchd-chn_aa_trnsp_AzlD"/>
</dbReference>
<dbReference type="EMBL" id="CP007490">
    <property type="protein sequence ID" value="AIC47446.1"/>
    <property type="molecule type" value="Genomic_DNA"/>
</dbReference>
<evidence type="ECO:0000256" key="1">
    <source>
        <dbReference type="SAM" id="Phobius"/>
    </source>
</evidence>
<keyword evidence="1" id="KW-0472">Membrane</keyword>
<keyword evidence="1" id="KW-1133">Transmembrane helix</keyword>
<dbReference type="AlphaFoldDB" id="A0A060JC43"/>
<dbReference type="STRING" id="529884.Rhola_00006360"/>
<keyword evidence="3" id="KW-1185">Reference proteome</keyword>